<feature type="transmembrane region" description="Helical" evidence="1">
    <location>
        <begin position="102"/>
        <end position="127"/>
    </location>
</feature>
<sequence>MSAAEPFEQEREQLEEEAVAWIVRLTSGGATDADRDALAVWRRRSPEHDQAFRKVERLWAGIQPLKARLSAAEAASERTGAPVAATATAGTRRIKQPVWIRWGAIAASLAALAVTLALASGTFPLLWADARTGVGEQRTLPLDDGSEILLNTQAAVSIHYSEQARLVDLLAGEAAFRVEKDAGRPFLVQTNEGQVRAVGTEFIVHKTAEAVLVTVTEGVVEVSVKGGLAASPTLVQAGQRIRYDPAGVGPVEPVDLRVATAWQRGKLIFEATPLTLVVDEMNRYRRGHIMVLNPKLAEHRVSGVFDLQRLDAAVSTIERTLPITATHFTDRLIFFR</sequence>
<dbReference type="RefSeq" id="WP_289267276.1">
    <property type="nucleotide sequence ID" value="NZ_OX365700.1"/>
</dbReference>
<dbReference type="AlphaFoldDB" id="A0AA86MWD3"/>
<dbReference type="Proteomes" id="UP001179121">
    <property type="component" value="Chromosome"/>
</dbReference>
<dbReference type="Pfam" id="PF04773">
    <property type="entry name" value="FecR"/>
    <property type="match status" value="1"/>
</dbReference>
<dbReference type="KEGG" id="nti:DNFV4_00709"/>
<accession>A0AA86MWD3</accession>
<dbReference type="PANTHER" id="PTHR30273">
    <property type="entry name" value="PERIPLASMIC SIGNAL SENSOR AND SIGMA FACTOR ACTIVATOR FECR-RELATED"/>
    <property type="match status" value="1"/>
</dbReference>
<evidence type="ECO:0000259" key="2">
    <source>
        <dbReference type="Pfam" id="PF04773"/>
    </source>
</evidence>
<dbReference type="InterPro" id="IPR006860">
    <property type="entry name" value="FecR"/>
</dbReference>
<evidence type="ECO:0000313" key="5">
    <source>
        <dbReference type="Proteomes" id="UP001179121"/>
    </source>
</evidence>
<keyword evidence="1" id="KW-1133">Transmembrane helix</keyword>
<organism evidence="4 5">
    <name type="scientific">Nitrospira tepida</name>
    <dbReference type="NCBI Taxonomy" id="2973512"/>
    <lineage>
        <taxon>Bacteria</taxon>
        <taxon>Pseudomonadati</taxon>
        <taxon>Nitrospirota</taxon>
        <taxon>Nitrospiria</taxon>
        <taxon>Nitrospirales</taxon>
        <taxon>Nitrospiraceae</taxon>
        <taxon>Nitrospira</taxon>
    </lineage>
</organism>
<evidence type="ECO:0000313" key="4">
    <source>
        <dbReference type="EMBL" id="CAI4030281.1"/>
    </source>
</evidence>
<protein>
    <submittedName>
        <fullName evidence="4">FecR, iron siderophore sensor protein</fullName>
    </submittedName>
</protein>
<evidence type="ECO:0000256" key="1">
    <source>
        <dbReference type="SAM" id="Phobius"/>
    </source>
</evidence>
<dbReference type="InterPro" id="IPR012373">
    <property type="entry name" value="Ferrdict_sens_TM"/>
</dbReference>
<keyword evidence="1" id="KW-0812">Transmembrane</keyword>
<feature type="domain" description="FecR N-terminal" evidence="3">
    <location>
        <begin position="16"/>
        <end position="58"/>
    </location>
</feature>
<dbReference type="PIRSF" id="PIRSF018266">
    <property type="entry name" value="FecR"/>
    <property type="match status" value="1"/>
</dbReference>
<dbReference type="InterPro" id="IPR032623">
    <property type="entry name" value="FecR_N"/>
</dbReference>
<dbReference type="GO" id="GO:0016989">
    <property type="term" value="F:sigma factor antagonist activity"/>
    <property type="evidence" value="ECO:0007669"/>
    <property type="project" value="TreeGrafter"/>
</dbReference>
<reference evidence="4" key="1">
    <citation type="submission" date="2022-10" db="EMBL/GenBank/DDBJ databases">
        <authorList>
            <person name="Koch H."/>
        </authorList>
    </citation>
    <scope>NUCLEOTIDE SEQUENCE</scope>
    <source>
        <strain evidence="4">DNF</strain>
    </source>
</reference>
<feature type="domain" description="FecR protein" evidence="2">
    <location>
        <begin position="129"/>
        <end position="221"/>
    </location>
</feature>
<name>A0AA86MWD3_9BACT</name>
<evidence type="ECO:0000259" key="3">
    <source>
        <dbReference type="Pfam" id="PF16220"/>
    </source>
</evidence>
<dbReference type="Pfam" id="PF16220">
    <property type="entry name" value="DUF4880"/>
    <property type="match status" value="1"/>
</dbReference>
<keyword evidence="1" id="KW-0472">Membrane</keyword>
<dbReference type="EMBL" id="OX365700">
    <property type="protein sequence ID" value="CAI4030281.1"/>
    <property type="molecule type" value="Genomic_DNA"/>
</dbReference>
<keyword evidence="5" id="KW-1185">Reference proteome</keyword>
<proteinExistence type="predicted"/>
<dbReference type="Gene3D" id="3.55.50.30">
    <property type="match status" value="1"/>
</dbReference>
<dbReference type="Gene3D" id="2.60.120.1440">
    <property type="match status" value="1"/>
</dbReference>
<gene>
    <name evidence="4" type="ORF">DNFV4_00709</name>
</gene>
<dbReference type="PANTHER" id="PTHR30273:SF2">
    <property type="entry name" value="PROTEIN FECR"/>
    <property type="match status" value="1"/>
</dbReference>